<organism evidence="18 19">
    <name type="scientific">Eremothecium sinecaudum</name>
    <dbReference type="NCBI Taxonomy" id="45286"/>
    <lineage>
        <taxon>Eukaryota</taxon>
        <taxon>Fungi</taxon>
        <taxon>Dikarya</taxon>
        <taxon>Ascomycota</taxon>
        <taxon>Saccharomycotina</taxon>
        <taxon>Saccharomycetes</taxon>
        <taxon>Saccharomycetales</taxon>
        <taxon>Saccharomycetaceae</taxon>
        <taxon>Eremothecium</taxon>
    </lineage>
</organism>
<evidence type="ECO:0000313" key="19">
    <source>
        <dbReference type="Proteomes" id="UP000243052"/>
    </source>
</evidence>
<comment type="subcellular location">
    <subcellularLocation>
        <location evidence="1 15">Endoplasmic reticulum membrane</location>
        <topology evidence="1 15">Multi-pass membrane protein</topology>
    </subcellularLocation>
</comment>
<keyword evidence="19" id="KW-1185">Reference proteome</keyword>
<sequence>MRFSITLPFIDKLESYFDNRSVPWKLIIVGFTVAQFGFESYLSYRQYKKLAEKAFPSLYKDEIDQATLEKSAAYSRANIKFTIFSDAISLATNLIVIHYDLFPRLWNWATAFGAAMPSMLAPSSIIGVSLYFFIMVSATTAVMGLPLDYYKTFVLEEKFGFNKSTLKLWWFDFFKSTGLLLVLGTPVVYGLLKIIETFSSNFVDYVCLFIFVLQLLAFTLVPTYIMPLFNKFSPLEDGELKTSIQKLADSVQFPLDKVLVVDGSKRSTHSNAYFTGLPFTSKRIVLFDTLIKSTTTKELNAILGHEIGHWKLNHILYRLVFSQLNILATMTMFRVVYRNKSLYQAFGFVVGRTTSLTPTRVLLPAFPTLIGFLLFGDLFRPVNCLLQFISSLISRTDEYAADQFSKNLGYSDDLCKALIILCKENLSSPNVDSWYSAYHYSHPTLPERLAALGYKQDVKKD</sequence>
<dbReference type="AlphaFoldDB" id="A0A109V062"/>
<keyword evidence="5 15" id="KW-0378">Hydrolase</keyword>
<dbReference type="Pfam" id="PF16491">
    <property type="entry name" value="Peptidase_M48_N"/>
    <property type="match status" value="1"/>
</dbReference>
<dbReference type="EC" id="3.4.24.84" evidence="15"/>
<evidence type="ECO:0000256" key="15">
    <source>
        <dbReference type="RuleBase" id="RU366005"/>
    </source>
</evidence>
<comment type="function">
    <text evidence="15">Proteolytically removes the C-terminal three residues of farnesylated proteins.</text>
</comment>
<evidence type="ECO:0000259" key="17">
    <source>
        <dbReference type="Pfam" id="PF16491"/>
    </source>
</evidence>
<dbReference type="OrthoDB" id="360839at2759"/>
<evidence type="ECO:0000256" key="5">
    <source>
        <dbReference type="ARBA" id="ARBA00022801"/>
    </source>
</evidence>
<evidence type="ECO:0000256" key="14">
    <source>
        <dbReference type="PIRSR" id="PIRSR627057-2"/>
    </source>
</evidence>
<evidence type="ECO:0000256" key="2">
    <source>
        <dbReference type="ARBA" id="ARBA00022670"/>
    </source>
</evidence>
<dbReference type="Gene3D" id="3.30.2010.10">
    <property type="entry name" value="Metalloproteases ('zincins'), catalytic domain"/>
    <property type="match status" value="1"/>
</dbReference>
<evidence type="ECO:0000256" key="13">
    <source>
        <dbReference type="PIRSR" id="PIRSR627057-1"/>
    </source>
</evidence>
<gene>
    <name evidence="18" type="ORF">AW171_hschr84512</name>
</gene>
<comment type="similarity">
    <text evidence="12 15">Belongs to the peptidase M48A family.</text>
</comment>
<keyword evidence="9 15" id="KW-0482">Metalloprotease</keyword>
<keyword evidence="3 15" id="KW-0812">Transmembrane</keyword>
<keyword evidence="10 15" id="KW-0472">Membrane</keyword>
<feature type="transmembrane region" description="Helical" evidence="15">
    <location>
        <begin position="119"/>
        <end position="147"/>
    </location>
</feature>
<dbReference type="GO" id="GO:0004222">
    <property type="term" value="F:metalloendopeptidase activity"/>
    <property type="evidence" value="ECO:0007669"/>
    <property type="project" value="UniProtKB-UniRule"/>
</dbReference>
<feature type="transmembrane region" description="Helical" evidence="15">
    <location>
        <begin position="315"/>
        <end position="337"/>
    </location>
</feature>
<evidence type="ECO:0000256" key="11">
    <source>
        <dbReference type="ARBA" id="ARBA00044456"/>
    </source>
</evidence>
<accession>A0A109V062</accession>
<feature type="domain" description="CAAX prenyl protease 1 N-terminal" evidence="17">
    <location>
        <begin position="46"/>
        <end position="231"/>
    </location>
</feature>
<dbReference type="InterPro" id="IPR001915">
    <property type="entry name" value="Peptidase_M48"/>
</dbReference>
<dbReference type="Proteomes" id="UP000243052">
    <property type="component" value="Chromosome viii"/>
</dbReference>
<feature type="binding site" evidence="14">
    <location>
        <position position="305"/>
    </location>
    <ligand>
        <name>Zn(2+)</name>
        <dbReference type="ChEBI" id="CHEBI:29105"/>
        <note>catalytic</note>
    </ligand>
</feature>
<evidence type="ECO:0000313" key="18">
    <source>
        <dbReference type="EMBL" id="AMD22470.1"/>
    </source>
</evidence>
<evidence type="ECO:0000259" key="16">
    <source>
        <dbReference type="Pfam" id="PF01435"/>
    </source>
</evidence>
<dbReference type="EMBL" id="CP014248">
    <property type="protein sequence ID" value="AMD22470.1"/>
    <property type="molecule type" value="Genomic_DNA"/>
</dbReference>
<reference evidence="18 19" key="1">
    <citation type="submission" date="2016-01" db="EMBL/GenBank/DDBJ databases">
        <title>Genome sequence of the yeast Holleya sinecauda.</title>
        <authorList>
            <person name="Dietrich F.S."/>
        </authorList>
    </citation>
    <scope>NUCLEOTIDE SEQUENCE [LARGE SCALE GENOMIC DNA]</scope>
    <source>
        <strain evidence="18 19">ATCC 58844</strain>
    </source>
</reference>
<dbReference type="InterPro" id="IPR027057">
    <property type="entry name" value="CAXX_Prtase_1"/>
</dbReference>
<dbReference type="InterPro" id="IPR032456">
    <property type="entry name" value="Peptidase_M48_N"/>
</dbReference>
<evidence type="ECO:0000256" key="8">
    <source>
        <dbReference type="ARBA" id="ARBA00022989"/>
    </source>
</evidence>
<keyword evidence="8 15" id="KW-1133">Transmembrane helix</keyword>
<evidence type="ECO:0000256" key="1">
    <source>
        <dbReference type="ARBA" id="ARBA00004477"/>
    </source>
</evidence>
<evidence type="ECO:0000256" key="12">
    <source>
        <dbReference type="ARBA" id="ARBA00060927"/>
    </source>
</evidence>
<evidence type="ECO:0000256" key="4">
    <source>
        <dbReference type="ARBA" id="ARBA00022723"/>
    </source>
</evidence>
<proteinExistence type="inferred from homology"/>
<keyword evidence="6 15" id="KW-0256">Endoplasmic reticulum</keyword>
<dbReference type="CDD" id="cd07343">
    <property type="entry name" value="M48A_Zmpste24p_like"/>
    <property type="match status" value="1"/>
</dbReference>
<evidence type="ECO:0000256" key="9">
    <source>
        <dbReference type="ARBA" id="ARBA00023049"/>
    </source>
</evidence>
<comment type="catalytic activity">
    <reaction evidence="11 15">
        <text>Hydrolyzes the peptide bond -P2-(S-farnesyl or geranylgeranyl)C-P1'-P2'-P3'-COOH where P1' and P2' are amino acids with aliphatic side chains and P3' is any C-terminal residue.</text>
        <dbReference type="EC" id="3.4.24.84"/>
    </reaction>
</comment>
<dbReference type="GO" id="GO:0005789">
    <property type="term" value="C:endoplasmic reticulum membrane"/>
    <property type="evidence" value="ECO:0007669"/>
    <property type="project" value="UniProtKB-SubCell"/>
</dbReference>
<dbReference type="STRING" id="45286.A0A109V062"/>
<dbReference type="PANTHER" id="PTHR10120">
    <property type="entry name" value="CAAX PRENYL PROTEASE 1"/>
    <property type="match status" value="1"/>
</dbReference>
<keyword evidence="4 14" id="KW-0479">Metal-binding</keyword>
<dbReference type="RefSeq" id="XP_017989466.1">
    <property type="nucleotide sequence ID" value="XM_018134262.1"/>
</dbReference>
<protein>
    <recommendedName>
        <fullName evidence="15">CAAX prenyl protease</fullName>
        <ecNumber evidence="15">3.4.24.84</ecNumber>
    </recommendedName>
</protein>
<evidence type="ECO:0000256" key="6">
    <source>
        <dbReference type="ARBA" id="ARBA00022824"/>
    </source>
</evidence>
<feature type="binding site" evidence="14">
    <location>
        <position position="309"/>
    </location>
    <ligand>
        <name>Zn(2+)</name>
        <dbReference type="ChEBI" id="CHEBI:29105"/>
        <note>catalytic</note>
    </ligand>
</feature>
<dbReference type="Pfam" id="PF01435">
    <property type="entry name" value="Peptidase_M48"/>
    <property type="match status" value="1"/>
</dbReference>
<dbReference type="GO" id="GO:0071586">
    <property type="term" value="P:CAAX-box protein processing"/>
    <property type="evidence" value="ECO:0007669"/>
    <property type="project" value="UniProtKB-UniRule"/>
</dbReference>
<dbReference type="FunFam" id="3.30.2010.10:FF:000002">
    <property type="entry name" value="CAAX prenyl protease"/>
    <property type="match status" value="1"/>
</dbReference>
<keyword evidence="2 15" id="KW-0645">Protease</keyword>
<feature type="transmembrane region" description="Helical" evidence="15">
    <location>
        <begin position="168"/>
        <end position="190"/>
    </location>
</feature>
<feature type="active site" evidence="13">
    <location>
        <position position="306"/>
    </location>
</feature>
<evidence type="ECO:0000256" key="10">
    <source>
        <dbReference type="ARBA" id="ARBA00023136"/>
    </source>
</evidence>
<evidence type="ECO:0000256" key="7">
    <source>
        <dbReference type="ARBA" id="ARBA00022833"/>
    </source>
</evidence>
<dbReference type="GeneID" id="28725823"/>
<keyword evidence="7 14" id="KW-0862">Zinc</keyword>
<feature type="domain" description="Peptidase M48" evidence="16">
    <location>
        <begin position="234"/>
        <end position="453"/>
    </location>
</feature>
<name>A0A109V062_9SACH</name>
<feature type="transmembrane region" description="Helical" evidence="15">
    <location>
        <begin position="22"/>
        <end position="44"/>
    </location>
</feature>
<feature type="binding site" evidence="14">
    <location>
        <position position="398"/>
    </location>
    <ligand>
        <name>Zn(2+)</name>
        <dbReference type="ChEBI" id="CHEBI:29105"/>
        <note>catalytic</note>
    </ligand>
</feature>
<evidence type="ECO:0000256" key="3">
    <source>
        <dbReference type="ARBA" id="ARBA00022692"/>
    </source>
</evidence>
<feature type="active site" description="Proton donor" evidence="13">
    <location>
        <position position="402"/>
    </location>
</feature>
<comment type="cofactor">
    <cofactor evidence="14 15">
        <name>Zn(2+)</name>
        <dbReference type="ChEBI" id="CHEBI:29105"/>
    </cofactor>
    <text evidence="14 15">Binds 1 zinc ion per subunit.</text>
</comment>
<dbReference type="GO" id="GO:0046872">
    <property type="term" value="F:metal ion binding"/>
    <property type="evidence" value="ECO:0007669"/>
    <property type="project" value="UniProtKB-UniRule"/>
</dbReference>
<feature type="transmembrane region" description="Helical" evidence="15">
    <location>
        <begin position="202"/>
        <end position="225"/>
    </location>
</feature>